<dbReference type="GO" id="GO:0005829">
    <property type="term" value="C:cytosol"/>
    <property type="evidence" value="ECO:0007669"/>
    <property type="project" value="TreeGrafter"/>
</dbReference>
<dbReference type="InterPro" id="IPR029061">
    <property type="entry name" value="THDP-binding"/>
</dbReference>
<comment type="caution">
    <text evidence="2">The sequence shown here is derived from an EMBL/GenBank/DDBJ whole genome shotgun (WGS) entry which is preliminary data.</text>
</comment>
<evidence type="ECO:0000259" key="1">
    <source>
        <dbReference type="Pfam" id="PF00456"/>
    </source>
</evidence>
<dbReference type="Pfam" id="PF00456">
    <property type="entry name" value="Transketolase_N"/>
    <property type="match status" value="1"/>
</dbReference>
<name>A0A9P7BJI5_RHIOR</name>
<reference evidence="2" key="1">
    <citation type="journal article" date="2020" name="Microb. Genom.">
        <title>Genetic diversity of clinical and environmental Mucorales isolates obtained from an investigation of mucormycosis cases among solid organ transplant recipients.</title>
        <authorList>
            <person name="Nguyen M.H."/>
            <person name="Kaul D."/>
            <person name="Muto C."/>
            <person name="Cheng S.J."/>
            <person name="Richter R.A."/>
            <person name="Bruno V.M."/>
            <person name="Liu G."/>
            <person name="Beyhan S."/>
            <person name="Sundermann A.J."/>
            <person name="Mounaud S."/>
            <person name="Pasculle A.W."/>
            <person name="Nierman W.C."/>
            <person name="Driscoll E."/>
            <person name="Cumbie R."/>
            <person name="Clancy C.J."/>
            <person name="Dupont C.L."/>
        </authorList>
    </citation>
    <scope>NUCLEOTIDE SEQUENCE</scope>
    <source>
        <strain evidence="2">GL11</strain>
    </source>
</reference>
<dbReference type="GO" id="GO:0006098">
    <property type="term" value="P:pentose-phosphate shunt"/>
    <property type="evidence" value="ECO:0007669"/>
    <property type="project" value="TreeGrafter"/>
</dbReference>
<dbReference type="AlphaFoldDB" id="A0A9P7BJI5"/>
<organism evidence="2 3">
    <name type="scientific">Rhizopus oryzae</name>
    <name type="common">Mucormycosis agent</name>
    <name type="synonym">Rhizopus arrhizus var. delemar</name>
    <dbReference type="NCBI Taxonomy" id="64495"/>
    <lineage>
        <taxon>Eukaryota</taxon>
        <taxon>Fungi</taxon>
        <taxon>Fungi incertae sedis</taxon>
        <taxon>Mucoromycota</taxon>
        <taxon>Mucoromycotina</taxon>
        <taxon>Mucoromycetes</taxon>
        <taxon>Mucorales</taxon>
        <taxon>Mucorineae</taxon>
        <taxon>Rhizopodaceae</taxon>
        <taxon>Rhizopus</taxon>
    </lineage>
</organism>
<dbReference type="Gene3D" id="3.40.50.970">
    <property type="match status" value="1"/>
</dbReference>
<gene>
    <name evidence="2" type="ORF">G6F64_014733</name>
</gene>
<evidence type="ECO:0000313" key="2">
    <source>
        <dbReference type="EMBL" id="KAG1277273.1"/>
    </source>
</evidence>
<dbReference type="InterPro" id="IPR005474">
    <property type="entry name" value="Transketolase_N"/>
</dbReference>
<protein>
    <recommendedName>
        <fullName evidence="1">Transketolase N-terminal domain-containing protein</fullName>
    </recommendedName>
</protein>
<sequence length="135" mass="14724">MEGISHEVCSLAGTLKLSKLVVLYDDNGISIDGHVEHWFADDTAKRFEGYGWNVIRGVDGHDVAAVDAAIKAARSQSEKPTLVICRTVIGKGRNRRHARRAGLVGGTLPDSARRLRRLGRPQVGRLGTGRMAIRL</sequence>
<dbReference type="EMBL" id="JAANQT010009435">
    <property type="protein sequence ID" value="KAG1277273.1"/>
    <property type="molecule type" value="Genomic_DNA"/>
</dbReference>
<feature type="domain" description="Transketolase N-terminal" evidence="1">
    <location>
        <begin position="1"/>
        <end position="96"/>
    </location>
</feature>
<dbReference type="SUPFAM" id="SSF52518">
    <property type="entry name" value="Thiamin diphosphate-binding fold (THDP-binding)"/>
    <property type="match status" value="1"/>
</dbReference>
<keyword evidence="3" id="KW-1185">Reference proteome</keyword>
<dbReference type="InterPro" id="IPR033247">
    <property type="entry name" value="Transketolase_fam"/>
</dbReference>
<dbReference type="GO" id="GO:0004802">
    <property type="term" value="F:transketolase activity"/>
    <property type="evidence" value="ECO:0007669"/>
    <property type="project" value="TreeGrafter"/>
</dbReference>
<dbReference type="PANTHER" id="PTHR43522:SF2">
    <property type="entry name" value="TRANSKETOLASE 1-RELATED"/>
    <property type="match status" value="1"/>
</dbReference>
<accession>A0A9P7BJI5</accession>
<dbReference type="PANTHER" id="PTHR43522">
    <property type="entry name" value="TRANSKETOLASE"/>
    <property type="match status" value="1"/>
</dbReference>
<evidence type="ECO:0000313" key="3">
    <source>
        <dbReference type="Proteomes" id="UP000716291"/>
    </source>
</evidence>
<proteinExistence type="predicted"/>
<dbReference type="Proteomes" id="UP000716291">
    <property type="component" value="Unassembled WGS sequence"/>
</dbReference>